<comment type="caution">
    <text evidence="1">The sequence shown here is derived from an EMBL/GenBank/DDBJ whole genome shotgun (WGS) entry which is preliminary data.</text>
</comment>
<organism evidence="1">
    <name type="scientific">marine sediment metagenome</name>
    <dbReference type="NCBI Taxonomy" id="412755"/>
    <lineage>
        <taxon>unclassified sequences</taxon>
        <taxon>metagenomes</taxon>
        <taxon>ecological metagenomes</taxon>
    </lineage>
</organism>
<feature type="non-terminal residue" evidence="1">
    <location>
        <position position="1"/>
    </location>
</feature>
<reference evidence="1" key="1">
    <citation type="journal article" date="2014" name="Front. Microbiol.">
        <title>High frequency of phylogenetically diverse reductive dehalogenase-homologous genes in deep subseafloor sedimentary metagenomes.</title>
        <authorList>
            <person name="Kawai M."/>
            <person name="Futagami T."/>
            <person name="Toyoda A."/>
            <person name="Takaki Y."/>
            <person name="Nishi S."/>
            <person name="Hori S."/>
            <person name="Arai W."/>
            <person name="Tsubouchi T."/>
            <person name="Morono Y."/>
            <person name="Uchiyama I."/>
            <person name="Ito T."/>
            <person name="Fujiyama A."/>
            <person name="Inagaki F."/>
            <person name="Takami H."/>
        </authorList>
    </citation>
    <scope>NUCLEOTIDE SEQUENCE</scope>
    <source>
        <strain evidence="1">Expedition CK06-06</strain>
    </source>
</reference>
<sequence>RRMKSWLTGSAGGAFTSTLDAMEVNFLSERCLVTQAANNFVLFKGI</sequence>
<dbReference type="AlphaFoldDB" id="X0SUV0"/>
<accession>X0SUV0</accession>
<name>X0SUV0_9ZZZZ</name>
<protein>
    <submittedName>
        <fullName evidence="1">Uncharacterized protein</fullName>
    </submittedName>
</protein>
<evidence type="ECO:0000313" key="1">
    <source>
        <dbReference type="EMBL" id="GAF67570.1"/>
    </source>
</evidence>
<dbReference type="EMBL" id="BARS01008851">
    <property type="protein sequence ID" value="GAF67570.1"/>
    <property type="molecule type" value="Genomic_DNA"/>
</dbReference>
<proteinExistence type="predicted"/>
<gene>
    <name evidence="1" type="ORF">S01H1_16781</name>
</gene>